<name>A0A5S6R4D2_TRIMR</name>
<dbReference type="AlphaFoldDB" id="A0A5S6R4D2"/>
<keyword evidence="1" id="KW-1185">Reference proteome</keyword>
<protein>
    <submittedName>
        <fullName evidence="2">Uncharacterized protein</fullName>
    </submittedName>
</protein>
<dbReference type="Proteomes" id="UP000046395">
    <property type="component" value="Unassembled WGS sequence"/>
</dbReference>
<evidence type="ECO:0000313" key="2">
    <source>
        <dbReference type="WBParaSite" id="TMUE_3000014446.1"/>
    </source>
</evidence>
<accession>A0A5S6R4D2</accession>
<dbReference type="WBParaSite" id="TMUE_3000014446.1">
    <property type="protein sequence ID" value="TMUE_3000014446.1"/>
    <property type="gene ID" value="WBGene00302942"/>
</dbReference>
<evidence type="ECO:0000313" key="1">
    <source>
        <dbReference type="Proteomes" id="UP000046395"/>
    </source>
</evidence>
<proteinExistence type="predicted"/>
<sequence>MVVWKGGEDDFVTFAATSVRLRNAAARLLSQLSLRNSGRRTAKLCVDGAAPRSLALRGQQQLAGRTTAGANGQLATTKQQCK</sequence>
<organism evidence="1 2">
    <name type="scientific">Trichuris muris</name>
    <name type="common">Mouse whipworm</name>
    <dbReference type="NCBI Taxonomy" id="70415"/>
    <lineage>
        <taxon>Eukaryota</taxon>
        <taxon>Metazoa</taxon>
        <taxon>Ecdysozoa</taxon>
        <taxon>Nematoda</taxon>
        <taxon>Enoplea</taxon>
        <taxon>Dorylaimia</taxon>
        <taxon>Trichinellida</taxon>
        <taxon>Trichuridae</taxon>
        <taxon>Trichuris</taxon>
    </lineage>
</organism>
<reference evidence="2" key="1">
    <citation type="submission" date="2019-12" db="UniProtKB">
        <authorList>
            <consortium name="WormBaseParasite"/>
        </authorList>
    </citation>
    <scope>IDENTIFICATION</scope>
</reference>